<feature type="region of interest" description="Disordered" evidence="1">
    <location>
        <begin position="135"/>
        <end position="175"/>
    </location>
</feature>
<reference evidence="2 3" key="1">
    <citation type="journal article" date="2021" name="BMC Genomics">
        <title>Telomere-to-telomere genome assembly of asparaginase-producing Trichoderma simmonsii.</title>
        <authorList>
            <person name="Chung D."/>
            <person name="Kwon Y.M."/>
            <person name="Yang Y."/>
        </authorList>
    </citation>
    <scope>NUCLEOTIDE SEQUENCE [LARGE SCALE GENOMIC DNA]</scope>
    <source>
        <strain evidence="2 3">GH-Sj1</strain>
    </source>
</reference>
<evidence type="ECO:0000313" key="3">
    <source>
        <dbReference type="Proteomes" id="UP000826661"/>
    </source>
</evidence>
<protein>
    <submittedName>
        <fullName evidence="2">Uncharacterized protein</fullName>
    </submittedName>
</protein>
<accession>A0A8G0KZZ5</accession>
<dbReference type="Proteomes" id="UP000826661">
    <property type="component" value="Chromosome I"/>
</dbReference>
<evidence type="ECO:0000256" key="1">
    <source>
        <dbReference type="SAM" id="MobiDB-lite"/>
    </source>
</evidence>
<proteinExistence type="predicted"/>
<evidence type="ECO:0000313" key="2">
    <source>
        <dbReference type="EMBL" id="QYS93247.1"/>
    </source>
</evidence>
<organism evidence="2 3">
    <name type="scientific">Trichoderma simmonsii</name>
    <dbReference type="NCBI Taxonomy" id="1491479"/>
    <lineage>
        <taxon>Eukaryota</taxon>
        <taxon>Fungi</taxon>
        <taxon>Dikarya</taxon>
        <taxon>Ascomycota</taxon>
        <taxon>Pezizomycotina</taxon>
        <taxon>Sordariomycetes</taxon>
        <taxon>Hypocreomycetidae</taxon>
        <taxon>Hypocreales</taxon>
        <taxon>Hypocreaceae</taxon>
        <taxon>Trichoderma</taxon>
    </lineage>
</organism>
<gene>
    <name evidence="2" type="ORF">H0G86_000632</name>
</gene>
<feature type="compositionally biased region" description="Acidic residues" evidence="1">
    <location>
        <begin position="156"/>
        <end position="165"/>
    </location>
</feature>
<sequence length="302" mass="33609">MPSRNTRGRFTSIQGSPATLTVPQRRNRQPVATSDEYPNLLKGAQGNIVWKEGEVIQNSVEMTNVAKAAVNILRHLVNAEGALDEEDFQQIKEFVDFINDDAIEKHLQELLPQQHSTPQGRLTSAFLQDSTESVQRRLFNRTPTPNQRKKPRLLEELEAESDSAPEDSRQLSKAKAREQAELPYIIRDEWDVDGERMIVYVLYAAGQALPVHDGEVAELLGKFHESVIAETNTNLSLSSSMALLGIPASSVLRTDPSVICLTGEGAEQPLSSVMRCAQLQNRSAAKKLARAAAKFYNDFTRK</sequence>
<dbReference type="AlphaFoldDB" id="A0A8G0KZZ5"/>
<keyword evidence="3" id="KW-1185">Reference proteome</keyword>
<name>A0A8G0KZZ5_9HYPO</name>
<dbReference type="EMBL" id="CP075864">
    <property type="protein sequence ID" value="QYS93247.1"/>
    <property type="molecule type" value="Genomic_DNA"/>
</dbReference>
<feature type="compositionally biased region" description="Basic and acidic residues" evidence="1">
    <location>
        <begin position="166"/>
        <end position="175"/>
    </location>
</feature>